<organism evidence="2 3">
    <name type="scientific">Clostridium argentinense CDC 2741</name>
    <dbReference type="NCBI Taxonomy" id="1418104"/>
    <lineage>
        <taxon>Bacteria</taxon>
        <taxon>Bacillati</taxon>
        <taxon>Bacillota</taxon>
        <taxon>Clostridia</taxon>
        <taxon>Eubacteriales</taxon>
        <taxon>Clostridiaceae</taxon>
        <taxon>Clostridium</taxon>
    </lineage>
</organism>
<keyword evidence="2" id="KW-0255">Endonuclease</keyword>
<evidence type="ECO:0000313" key="2">
    <source>
        <dbReference type="EMBL" id="KIE46546.1"/>
    </source>
</evidence>
<feature type="domain" description="Homing endonuclease LAGLIDADG" evidence="1">
    <location>
        <begin position="9"/>
        <end position="79"/>
    </location>
</feature>
<accession>A0A0C1R7P1</accession>
<dbReference type="InterPro" id="IPR004860">
    <property type="entry name" value="LAGLIDADG_dom"/>
</dbReference>
<comment type="caution">
    <text evidence="2">The sequence shown here is derived from an EMBL/GenBank/DDBJ whole genome shotgun (WGS) entry which is preliminary data.</text>
</comment>
<gene>
    <name evidence="2" type="ORF">U732_3263</name>
</gene>
<dbReference type="RefSeq" id="WP_039632908.1">
    <property type="nucleotide sequence ID" value="NZ_AYSO01000016.1"/>
</dbReference>
<dbReference type="OrthoDB" id="5783349at2"/>
<dbReference type="SUPFAM" id="SSF55608">
    <property type="entry name" value="Homing endonucleases"/>
    <property type="match status" value="1"/>
</dbReference>
<keyword evidence="2" id="KW-0540">Nuclease</keyword>
<dbReference type="Gene3D" id="3.10.28.10">
    <property type="entry name" value="Homing endonucleases"/>
    <property type="match status" value="1"/>
</dbReference>
<evidence type="ECO:0000313" key="3">
    <source>
        <dbReference type="Proteomes" id="UP000031366"/>
    </source>
</evidence>
<dbReference type="InterPro" id="IPR027434">
    <property type="entry name" value="Homing_endonucl"/>
</dbReference>
<reference evidence="2 3" key="1">
    <citation type="journal article" date="2015" name="Infect. Genet. Evol.">
        <title>Genomic sequences of six botulinum neurotoxin-producing strains representing three clostridial species illustrate the mobility and diversity of botulinum neurotoxin genes.</title>
        <authorList>
            <person name="Smith T.J."/>
            <person name="Hill K.K."/>
            <person name="Xie G."/>
            <person name="Foley B.T."/>
            <person name="Williamson C.H."/>
            <person name="Foster J.T."/>
            <person name="Johnson S.L."/>
            <person name="Chertkov O."/>
            <person name="Teshima H."/>
            <person name="Gibbons H.S."/>
            <person name="Johnsky L.A."/>
            <person name="Karavis M.A."/>
            <person name="Smith L.A."/>
        </authorList>
    </citation>
    <scope>NUCLEOTIDE SEQUENCE [LARGE SCALE GENOMIC DNA]</scope>
    <source>
        <strain evidence="2 3">CDC 2741</strain>
    </source>
</reference>
<dbReference type="AlphaFoldDB" id="A0A0C1R7P1"/>
<protein>
    <submittedName>
        <fullName evidence="2">LAGLIDADG endonuclease family protein</fullName>
    </submittedName>
</protein>
<dbReference type="Proteomes" id="UP000031366">
    <property type="component" value="Unassembled WGS sequence"/>
</dbReference>
<sequence>MTDTEKAYIAGIIDGEGSIMLTKFHNNQYPAPCVSISSTTIELLQWIKEKTKVGTIKSKKNYNKINHKDSYTYIVKYDDAIELLRQIQPYLIIETKRKRAELILTKYKKVTPRNGRYNEEMKANKERFYEEFISIK</sequence>
<evidence type="ECO:0000259" key="1">
    <source>
        <dbReference type="Pfam" id="PF00961"/>
    </source>
</evidence>
<proteinExistence type="predicted"/>
<keyword evidence="2" id="KW-0378">Hydrolase</keyword>
<keyword evidence="3" id="KW-1185">Reference proteome</keyword>
<dbReference type="Pfam" id="PF00961">
    <property type="entry name" value="LAGLIDADG_1"/>
    <property type="match status" value="1"/>
</dbReference>
<dbReference type="GO" id="GO:0004519">
    <property type="term" value="F:endonuclease activity"/>
    <property type="evidence" value="ECO:0007669"/>
    <property type="project" value="UniProtKB-KW"/>
</dbReference>
<name>A0A0C1R7P1_9CLOT</name>
<dbReference type="EMBL" id="AYSO01000016">
    <property type="protein sequence ID" value="KIE46546.1"/>
    <property type="molecule type" value="Genomic_DNA"/>
</dbReference>